<name>A0A6N8L0X9_9SPHI</name>
<dbReference type="AlphaFoldDB" id="A0A6N8L0X9"/>
<proteinExistence type="predicted"/>
<protein>
    <submittedName>
        <fullName evidence="1">Uncharacterized protein</fullName>
    </submittedName>
</protein>
<comment type="caution">
    <text evidence="1">The sequence shown here is derived from an EMBL/GenBank/DDBJ whole genome shotgun (WGS) entry which is preliminary data.</text>
</comment>
<dbReference type="RefSeq" id="WP_160368889.1">
    <property type="nucleotide sequence ID" value="NZ_WSQA01000005.1"/>
</dbReference>
<keyword evidence="2" id="KW-1185">Reference proteome</keyword>
<accession>A0A6N8L0X9</accession>
<evidence type="ECO:0000313" key="2">
    <source>
        <dbReference type="Proteomes" id="UP000435036"/>
    </source>
</evidence>
<sequence length="68" mass="8088">MIYWKHTTNNVRYKIPTIEKGIMIIEGKKREVYTNQEEGNYVIKTDGHLFFVLGEKQYNAMGTKLNYE</sequence>
<dbReference type="EMBL" id="WSQA01000005">
    <property type="protein sequence ID" value="MVZ62151.1"/>
    <property type="molecule type" value="Genomic_DNA"/>
</dbReference>
<organism evidence="1 2">
    <name type="scientific">Sphingobacterium humi</name>
    <dbReference type="NCBI Taxonomy" id="1796905"/>
    <lineage>
        <taxon>Bacteria</taxon>
        <taxon>Pseudomonadati</taxon>
        <taxon>Bacteroidota</taxon>
        <taxon>Sphingobacteriia</taxon>
        <taxon>Sphingobacteriales</taxon>
        <taxon>Sphingobacteriaceae</taxon>
        <taxon>Sphingobacterium</taxon>
    </lineage>
</organism>
<dbReference type="Proteomes" id="UP000435036">
    <property type="component" value="Unassembled WGS sequence"/>
</dbReference>
<reference evidence="1 2" key="1">
    <citation type="submission" date="2019-12" db="EMBL/GenBank/DDBJ databases">
        <authorList>
            <person name="Dong K."/>
        </authorList>
    </citation>
    <scope>NUCLEOTIDE SEQUENCE [LARGE SCALE GENOMIC DNA]</scope>
    <source>
        <strain evidence="1 2">JCM 31225</strain>
    </source>
</reference>
<evidence type="ECO:0000313" key="1">
    <source>
        <dbReference type="EMBL" id="MVZ62151.1"/>
    </source>
</evidence>
<gene>
    <name evidence="1" type="ORF">GQF63_08975</name>
</gene>